<reference evidence="2 3" key="1">
    <citation type="journal article" date="2020" name="Nature">
        <title>Six reference-quality genomes reveal evolution of bat adaptations.</title>
        <authorList>
            <person name="Jebb D."/>
            <person name="Huang Z."/>
            <person name="Pippel M."/>
            <person name="Hughes G.M."/>
            <person name="Lavrichenko K."/>
            <person name="Devanna P."/>
            <person name="Winkler S."/>
            <person name="Jermiin L.S."/>
            <person name="Skirmuntt E.C."/>
            <person name="Katzourakis A."/>
            <person name="Burkitt-Gray L."/>
            <person name="Ray D.A."/>
            <person name="Sullivan K.A.M."/>
            <person name="Roscito J.G."/>
            <person name="Kirilenko B.M."/>
            <person name="Davalos L.M."/>
            <person name="Corthals A.P."/>
            <person name="Power M.L."/>
            <person name="Jones G."/>
            <person name="Ransome R.D."/>
            <person name="Dechmann D.K.N."/>
            <person name="Locatelli A.G."/>
            <person name="Puechmaille S.J."/>
            <person name="Fedrigo O."/>
            <person name="Jarvis E.D."/>
            <person name="Hiller M."/>
            <person name="Vernes S.C."/>
            <person name="Myers E.W."/>
            <person name="Teeling E.C."/>
        </authorList>
    </citation>
    <scope>NUCLEOTIDE SEQUENCE [LARGE SCALE GENOMIC DNA]</scope>
    <source>
        <strain evidence="2">MRouAeg1</strain>
        <tissue evidence="2">Muscle</tissue>
    </source>
</reference>
<evidence type="ECO:0000256" key="1">
    <source>
        <dbReference type="SAM" id="MobiDB-lite"/>
    </source>
</evidence>
<dbReference type="EMBL" id="JACASE010000003">
    <property type="protein sequence ID" value="KAF6485213.1"/>
    <property type="molecule type" value="Genomic_DNA"/>
</dbReference>
<organism evidence="2 3">
    <name type="scientific">Rousettus aegyptiacus</name>
    <name type="common">Egyptian fruit bat</name>
    <name type="synonym">Pteropus aegyptiacus</name>
    <dbReference type="NCBI Taxonomy" id="9407"/>
    <lineage>
        <taxon>Eukaryota</taxon>
        <taxon>Metazoa</taxon>
        <taxon>Chordata</taxon>
        <taxon>Craniata</taxon>
        <taxon>Vertebrata</taxon>
        <taxon>Euteleostomi</taxon>
        <taxon>Mammalia</taxon>
        <taxon>Eutheria</taxon>
        <taxon>Laurasiatheria</taxon>
        <taxon>Chiroptera</taxon>
        <taxon>Yinpterochiroptera</taxon>
        <taxon>Pteropodoidea</taxon>
        <taxon>Pteropodidae</taxon>
        <taxon>Rousettinae</taxon>
        <taxon>Rousettus</taxon>
    </lineage>
</organism>
<comment type="caution">
    <text evidence="2">The sequence shown here is derived from an EMBL/GenBank/DDBJ whole genome shotgun (WGS) entry which is preliminary data.</text>
</comment>
<sequence length="175" mass="18871">MPSRGRSGLLGACGWHGNSCEALPGPAQPQREGMGPTFQRGTAGRKGLGVVGTRLCRQTKKAIGGSCWSPLEKVLRGRSHGDHACLFSVLTMRRHLGGLLSGDRLSPCHGLLIPRDSKQLPVQTGQSRAHPRTTRPLSNSHPRPILCCRSPGGTRQLETITHPEPLPWFVHTAQS</sequence>
<name>A0A7J8IKS8_ROUAE</name>
<dbReference type="Proteomes" id="UP000593571">
    <property type="component" value="Unassembled WGS sequence"/>
</dbReference>
<gene>
    <name evidence="2" type="ORF">HJG63_010472</name>
</gene>
<dbReference type="AlphaFoldDB" id="A0A7J8IKS8"/>
<keyword evidence="3" id="KW-1185">Reference proteome</keyword>
<feature type="region of interest" description="Disordered" evidence="1">
    <location>
        <begin position="118"/>
        <end position="144"/>
    </location>
</feature>
<protein>
    <submittedName>
        <fullName evidence="2">Uncharacterized protein</fullName>
    </submittedName>
</protein>
<evidence type="ECO:0000313" key="3">
    <source>
        <dbReference type="Proteomes" id="UP000593571"/>
    </source>
</evidence>
<accession>A0A7J8IKS8</accession>
<feature type="region of interest" description="Disordered" evidence="1">
    <location>
        <begin position="24"/>
        <end position="44"/>
    </location>
</feature>
<evidence type="ECO:0000313" key="2">
    <source>
        <dbReference type="EMBL" id="KAF6485213.1"/>
    </source>
</evidence>
<proteinExistence type="predicted"/>